<dbReference type="Proteomes" id="UP001341840">
    <property type="component" value="Unassembled WGS sequence"/>
</dbReference>
<feature type="compositionally biased region" description="Basic and acidic residues" evidence="1">
    <location>
        <begin position="31"/>
        <end position="66"/>
    </location>
</feature>
<evidence type="ECO:0000256" key="1">
    <source>
        <dbReference type="SAM" id="MobiDB-lite"/>
    </source>
</evidence>
<keyword evidence="3" id="KW-1185">Reference proteome</keyword>
<gene>
    <name evidence="2" type="ORF">PIB30_084879</name>
</gene>
<comment type="caution">
    <text evidence="2">The sequence shown here is derived from an EMBL/GenBank/DDBJ whole genome shotgun (WGS) entry which is preliminary data.</text>
</comment>
<sequence>MECFITWQLELENSGLFDRKPIVNRLLNKTNEPKKKNGERKLEEQERRNLEHSARAPTPRRGDLRLGVHSSSPGLSHPRLPTPRRPKSSSEPSHPRLSVNSNA</sequence>
<feature type="region of interest" description="Disordered" evidence="1">
    <location>
        <begin position="28"/>
        <end position="103"/>
    </location>
</feature>
<proteinExistence type="predicted"/>
<evidence type="ECO:0000313" key="2">
    <source>
        <dbReference type="EMBL" id="MED6200420.1"/>
    </source>
</evidence>
<evidence type="ECO:0000313" key="3">
    <source>
        <dbReference type="Proteomes" id="UP001341840"/>
    </source>
</evidence>
<dbReference type="EMBL" id="JASCZI010212841">
    <property type="protein sequence ID" value="MED6200420.1"/>
    <property type="molecule type" value="Genomic_DNA"/>
</dbReference>
<name>A0ABU6XTS9_9FABA</name>
<organism evidence="2 3">
    <name type="scientific">Stylosanthes scabra</name>
    <dbReference type="NCBI Taxonomy" id="79078"/>
    <lineage>
        <taxon>Eukaryota</taxon>
        <taxon>Viridiplantae</taxon>
        <taxon>Streptophyta</taxon>
        <taxon>Embryophyta</taxon>
        <taxon>Tracheophyta</taxon>
        <taxon>Spermatophyta</taxon>
        <taxon>Magnoliopsida</taxon>
        <taxon>eudicotyledons</taxon>
        <taxon>Gunneridae</taxon>
        <taxon>Pentapetalae</taxon>
        <taxon>rosids</taxon>
        <taxon>fabids</taxon>
        <taxon>Fabales</taxon>
        <taxon>Fabaceae</taxon>
        <taxon>Papilionoideae</taxon>
        <taxon>50 kb inversion clade</taxon>
        <taxon>dalbergioids sensu lato</taxon>
        <taxon>Dalbergieae</taxon>
        <taxon>Pterocarpus clade</taxon>
        <taxon>Stylosanthes</taxon>
    </lineage>
</organism>
<accession>A0ABU6XTS9</accession>
<reference evidence="2 3" key="1">
    <citation type="journal article" date="2023" name="Plants (Basel)">
        <title>Bridging the Gap: Combining Genomics and Transcriptomics Approaches to Understand Stylosanthes scabra, an Orphan Legume from the Brazilian Caatinga.</title>
        <authorList>
            <person name="Ferreira-Neto J.R.C."/>
            <person name="da Silva M.D."/>
            <person name="Binneck E."/>
            <person name="de Melo N.F."/>
            <person name="da Silva R.H."/>
            <person name="de Melo A.L.T.M."/>
            <person name="Pandolfi V."/>
            <person name="Bustamante F.O."/>
            <person name="Brasileiro-Vidal A.C."/>
            <person name="Benko-Iseppon A.M."/>
        </authorList>
    </citation>
    <scope>NUCLEOTIDE SEQUENCE [LARGE SCALE GENOMIC DNA]</scope>
    <source>
        <tissue evidence="2">Leaves</tissue>
    </source>
</reference>
<protein>
    <submittedName>
        <fullName evidence="2">Uncharacterized protein</fullName>
    </submittedName>
</protein>